<name>A0A8C5IA37_GOUWI</name>
<evidence type="ECO:0000256" key="3">
    <source>
        <dbReference type="ARBA" id="ARBA00022737"/>
    </source>
</evidence>
<proteinExistence type="predicted"/>
<dbReference type="CTD" id="84186"/>
<evidence type="ECO:0000256" key="7">
    <source>
        <dbReference type="ARBA" id="ARBA00041190"/>
    </source>
</evidence>
<feature type="compositionally biased region" description="Basic residues" evidence="10">
    <location>
        <begin position="95"/>
        <end position="105"/>
    </location>
</feature>
<dbReference type="InterPro" id="IPR001878">
    <property type="entry name" value="Znf_CCHC"/>
</dbReference>
<dbReference type="GO" id="GO:0031499">
    <property type="term" value="C:TRAMP complex"/>
    <property type="evidence" value="ECO:0007669"/>
    <property type="project" value="TreeGrafter"/>
</dbReference>
<feature type="compositionally biased region" description="Basic residues" evidence="10">
    <location>
        <begin position="545"/>
        <end position="558"/>
    </location>
</feature>
<dbReference type="SUPFAM" id="SSF57756">
    <property type="entry name" value="Retrovirus zinc finger-like domains"/>
    <property type="match status" value="2"/>
</dbReference>
<keyword evidence="3" id="KW-0677">Repeat</keyword>
<evidence type="ECO:0000256" key="10">
    <source>
        <dbReference type="SAM" id="MobiDB-lite"/>
    </source>
</evidence>
<dbReference type="GO" id="GO:0071036">
    <property type="term" value="P:nuclear polyadenylation-dependent snoRNA catabolic process"/>
    <property type="evidence" value="ECO:0007669"/>
    <property type="project" value="TreeGrafter"/>
</dbReference>
<evidence type="ECO:0000256" key="5">
    <source>
        <dbReference type="ARBA" id="ARBA00022833"/>
    </source>
</evidence>
<dbReference type="InterPro" id="IPR036875">
    <property type="entry name" value="Znf_CCHC_sf"/>
</dbReference>
<feature type="compositionally biased region" description="Acidic residues" evidence="10">
    <location>
        <begin position="50"/>
        <end position="59"/>
    </location>
</feature>
<evidence type="ECO:0000259" key="11">
    <source>
        <dbReference type="PROSITE" id="PS50158"/>
    </source>
</evidence>
<dbReference type="InterPro" id="IPR051644">
    <property type="entry name" value="TRAMP_AT-DNA-binding"/>
</dbReference>
<reference evidence="12" key="1">
    <citation type="submission" date="2020-06" db="EMBL/GenBank/DDBJ databases">
        <authorList>
            <consortium name="Wellcome Sanger Institute Data Sharing"/>
        </authorList>
    </citation>
    <scope>NUCLEOTIDE SEQUENCE [LARGE SCALE GENOMIC DNA]</scope>
</reference>
<dbReference type="GO" id="GO:0071037">
    <property type="term" value="P:nuclear polyadenylation-dependent snRNA catabolic process"/>
    <property type="evidence" value="ECO:0007669"/>
    <property type="project" value="TreeGrafter"/>
</dbReference>
<keyword evidence="6" id="KW-0539">Nucleus</keyword>
<dbReference type="GO" id="GO:0003723">
    <property type="term" value="F:RNA binding"/>
    <property type="evidence" value="ECO:0007669"/>
    <property type="project" value="TreeGrafter"/>
</dbReference>
<evidence type="ECO:0000256" key="6">
    <source>
        <dbReference type="ARBA" id="ARBA00023242"/>
    </source>
</evidence>
<feature type="compositionally biased region" description="Basic residues" evidence="10">
    <location>
        <begin position="590"/>
        <end position="599"/>
    </location>
</feature>
<dbReference type="AlphaFoldDB" id="A0A8C5IA37"/>
<feature type="domain" description="CCHC-type" evidence="11">
    <location>
        <begin position="289"/>
        <end position="304"/>
    </location>
</feature>
<accession>A0A8C5IA37</accession>
<dbReference type="PROSITE" id="PS50158">
    <property type="entry name" value="ZF_CCHC"/>
    <property type="match status" value="2"/>
</dbReference>
<dbReference type="GO" id="GO:0071031">
    <property type="term" value="P:nuclear mRNA surveillance of mRNA 3'-end processing"/>
    <property type="evidence" value="ECO:0007669"/>
    <property type="project" value="TreeGrafter"/>
</dbReference>
<dbReference type="Proteomes" id="UP000694680">
    <property type="component" value="Chromosome 1"/>
</dbReference>
<feature type="region of interest" description="Disordered" evidence="10">
    <location>
        <begin position="216"/>
        <end position="235"/>
    </location>
</feature>
<evidence type="ECO:0000256" key="1">
    <source>
        <dbReference type="ARBA" id="ARBA00004604"/>
    </source>
</evidence>
<dbReference type="GO" id="GO:0071039">
    <property type="term" value="P:nuclear polyadenylation-dependent CUT catabolic process"/>
    <property type="evidence" value="ECO:0007669"/>
    <property type="project" value="TreeGrafter"/>
</dbReference>
<evidence type="ECO:0000313" key="13">
    <source>
        <dbReference type="Proteomes" id="UP000694680"/>
    </source>
</evidence>
<dbReference type="FunFam" id="4.10.60.10:FF:000020">
    <property type="entry name" value="Zinc finger CCHC domain-containing protein 7"/>
    <property type="match status" value="1"/>
</dbReference>
<dbReference type="Gene3D" id="4.10.60.10">
    <property type="entry name" value="Zinc finger, CCHC-type"/>
    <property type="match status" value="2"/>
</dbReference>
<dbReference type="GO" id="GO:0005730">
    <property type="term" value="C:nucleolus"/>
    <property type="evidence" value="ECO:0007669"/>
    <property type="project" value="UniProtKB-SubCell"/>
</dbReference>
<evidence type="ECO:0000256" key="2">
    <source>
        <dbReference type="ARBA" id="ARBA00022723"/>
    </source>
</evidence>
<keyword evidence="13" id="KW-1185">Reference proteome</keyword>
<dbReference type="GO" id="GO:0071038">
    <property type="term" value="P:TRAMP-dependent tRNA surveillance pathway"/>
    <property type="evidence" value="ECO:0007669"/>
    <property type="project" value="TreeGrafter"/>
</dbReference>
<gene>
    <name evidence="12" type="primary">zcchc7</name>
</gene>
<feature type="domain" description="CCHC-type" evidence="11">
    <location>
        <begin position="267"/>
        <end position="280"/>
    </location>
</feature>
<dbReference type="GeneID" id="114472186"/>
<keyword evidence="5" id="KW-0862">Zinc</keyword>
<feature type="compositionally biased region" description="Basic and acidic residues" evidence="10">
    <location>
        <begin position="578"/>
        <end position="589"/>
    </location>
</feature>
<evidence type="ECO:0000313" key="12">
    <source>
        <dbReference type="Ensembl" id="ENSGWIP00000056311.1"/>
    </source>
</evidence>
<dbReference type="Ensembl" id="ENSGWIT00000060594.1">
    <property type="protein sequence ID" value="ENSGWIP00000056311.1"/>
    <property type="gene ID" value="ENSGWIG00000026701.1"/>
</dbReference>
<feature type="region of interest" description="Disordered" evidence="10">
    <location>
        <begin position="456"/>
        <end position="478"/>
    </location>
</feature>
<protein>
    <recommendedName>
        <fullName evidence="7">Zinc finger CCHC domain-containing protein 7</fullName>
    </recommendedName>
    <alternativeName>
        <fullName evidence="8">TRAMP-like complex RNA-binding factor ZCCHC7</fullName>
    </alternativeName>
</protein>
<feature type="compositionally biased region" description="Acidic residues" evidence="10">
    <location>
        <begin position="9"/>
        <end position="25"/>
    </location>
</feature>
<feature type="region of interest" description="Disordered" evidence="10">
    <location>
        <begin position="169"/>
        <end position="190"/>
    </location>
</feature>
<dbReference type="PANTHER" id="PTHR46543">
    <property type="entry name" value="ZINC FINGER CCHC DOMAIN-CONTAINING PROTEIN 7"/>
    <property type="match status" value="1"/>
</dbReference>
<sequence length="623" mass="71658">MDCAYQDWQDLEDDLYRDDDGDSEGSEANSELEFYLYSQLHYASNTRELEEQEDGDPEHEEVPKTMADTESNNNLPLSPIGDKLQQYLERARKEKTSKKKKMRISKPKDPKPSFFEEVIVIDSGPDVISISEGSENEEGICSLKGQCSYSRPTSTPAPKRTKAQLAYEVNLSSSTSEDSKSESDSDSADSDVLENWMILGRENQDGDKSISLNVEGGSNCSTDGDAEEEEGSWVVSDKDRKAQINNRARGLRQRGSNRYYTDKNVQCRNCNKNGHLSKNCLEPKKLSPCFLCGTPGHRVTDCPNKHCNNCGLPGHLFSSCSERAYWHKQCHRCSMTGHFFDACPEIWRQYHITTKPGPPIESQEADNGRSPAYCFNCSKKGHFGYVCTQKRMFNGVHPSVPFINVYDKLRDIKTRQHRIKLKVEDLTRNGYILPLSKTSDTPEHSKKKMKIHHHHKNNYRSGDIPHQTPKPSRNHIYFNDDNEFSAVKPKRNKYKEKETGRCAKPWKPKRPVPASRDQLTSAKHWNETKDFPRGGGTGESMVEKMRKKKKKNQFKHSLKTLPDKLKDQHSRTVKGKRNRYEEKFSETQRKERKKGRRAEKKLSGKKYPDDEDLFTIKQRKRSR</sequence>
<dbReference type="GO" id="GO:0008270">
    <property type="term" value="F:zinc ion binding"/>
    <property type="evidence" value="ECO:0007669"/>
    <property type="project" value="UniProtKB-KW"/>
</dbReference>
<feature type="region of interest" description="Disordered" evidence="10">
    <location>
        <begin position="490"/>
        <end position="623"/>
    </location>
</feature>
<organism evidence="12 13">
    <name type="scientific">Gouania willdenowi</name>
    <name type="common">Blunt-snouted clingfish</name>
    <name type="synonym">Lepadogaster willdenowi</name>
    <dbReference type="NCBI Taxonomy" id="441366"/>
    <lineage>
        <taxon>Eukaryota</taxon>
        <taxon>Metazoa</taxon>
        <taxon>Chordata</taxon>
        <taxon>Craniata</taxon>
        <taxon>Vertebrata</taxon>
        <taxon>Euteleostomi</taxon>
        <taxon>Actinopterygii</taxon>
        <taxon>Neopterygii</taxon>
        <taxon>Teleostei</taxon>
        <taxon>Neoteleostei</taxon>
        <taxon>Acanthomorphata</taxon>
        <taxon>Ovalentaria</taxon>
        <taxon>Blenniimorphae</taxon>
        <taxon>Blenniiformes</taxon>
        <taxon>Gobiesocoidei</taxon>
        <taxon>Gobiesocidae</taxon>
        <taxon>Gobiesocinae</taxon>
        <taxon>Gouania</taxon>
    </lineage>
</organism>
<dbReference type="GO" id="GO:0071035">
    <property type="term" value="P:nuclear polyadenylation-dependent rRNA catabolic process"/>
    <property type="evidence" value="ECO:0007669"/>
    <property type="project" value="TreeGrafter"/>
</dbReference>
<dbReference type="RefSeq" id="XP_028317149.1">
    <property type="nucleotide sequence ID" value="XM_028461348.1"/>
</dbReference>
<evidence type="ECO:0000256" key="8">
    <source>
        <dbReference type="ARBA" id="ARBA00043023"/>
    </source>
</evidence>
<keyword evidence="2" id="KW-0479">Metal-binding</keyword>
<reference evidence="12" key="2">
    <citation type="submission" date="2025-08" db="UniProtKB">
        <authorList>
            <consortium name="Ensembl"/>
        </authorList>
    </citation>
    <scope>IDENTIFICATION</scope>
</reference>
<keyword evidence="4 9" id="KW-0863">Zinc-finger</keyword>
<comment type="subcellular location">
    <subcellularLocation>
        <location evidence="1">Nucleus</location>
        <location evidence="1">Nucleolus</location>
    </subcellularLocation>
</comment>
<evidence type="ECO:0000256" key="4">
    <source>
        <dbReference type="ARBA" id="ARBA00022771"/>
    </source>
</evidence>
<feature type="region of interest" description="Disordered" evidence="10">
    <location>
        <begin position="43"/>
        <end position="111"/>
    </location>
</feature>
<dbReference type="SMART" id="SM00343">
    <property type="entry name" value="ZnF_C2HC"/>
    <property type="match status" value="5"/>
</dbReference>
<dbReference type="Pfam" id="PF00098">
    <property type="entry name" value="zf-CCHC"/>
    <property type="match status" value="2"/>
</dbReference>
<evidence type="ECO:0000256" key="9">
    <source>
        <dbReference type="PROSITE-ProRule" id="PRU00047"/>
    </source>
</evidence>
<feature type="region of interest" description="Disordered" evidence="10">
    <location>
        <begin position="1"/>
        <end position="30"/>
    </location>
</feature>
<dbReference type="OrthoDB" id="7608935at2759"/>
<dbReference type="PANTHER" id="PTHR46543:SF1">
    <property type="entry name" value="ZINC FINGER CCHC DOMAIN-CONTAINING PROTEIN 7"/>
    <property type="match status" value="1"/>
</dbReference>
<feature type="compositionally biased region" description="Basic and acidic residues" evidence="10">
    <location>
        <begin position="561"/>
        <end position="570"/>
    </location>
</feature>
<reference evidence="12" key="3">
    <citation type="submission" date="2025-09" db="UniProtKB">
        <authorList>
            <consortium name="Ensembl"/>
        </authorList>
    </citation>
    <scope>IDENTIFICATION</scope>
</reference>